<reference evidence="3" key="1">
    <citation type="submission" date="2020-06" db="EMBL/GenBank/DDBJ databases">
        <title>WGS assembly of Ceratodon purpureus strain R40.</title>
        <authorList>
            <person name="Carey S.B."/>
            <person name="Jenkins J."/>
            <person name="Shu S."/>
            <person name="Lovell J.T."/>
            <person name="Sreedasyam A."/>
            <person name="Maumus F."/>
            <person name="Tiley G.P."/>
            <person name="Fernandez-Pozo N."/>
            <person name="Barry K."/>
            <person name="Chen C."/>
            <person name="Wang M."/>
            <person name="Lipzen A."/>
            <person name="Daum C."/>
            <person name="Saski C.A."/>
            <person name="Payton A.C."/>
            <person name="Mcbreen J.C."/>
            <person name="Conrad R.E."/>
            <person name="Kollar L.M."/>
            <person name="Olsson S."/>
            <person name="Huttunen S."/>
            <person name="Landis J.B."/>
            <person name="Wickett N.J."/>
            <person name="Johnson M.G."/>
            <person name="Rensing S.A."/>
            <person name="Grimwood J."/>
            <person name="Schmutz J."/>
            <person name="Mcdaniel S.F."/>
        </authorList>
    </citation>
    <scope>NUCLEOTIDE SEQUENCE</scope>
    <source>
        <strain evidence="3">R40</strain>
    </source>
</reference>
<dbReference type="InterPro" id="IPR001509">
    <property type="entry name" value="Epimerase_deHydtase"/>
</dbReference>
<protein>
    <recommendedName>
        <fullName evidence="2">NAD-dependent epimerase/dehydratase domain-containing protein</fullName>
    </recommendedName>
</protein>
<dbReference type="EMBL" id="CM026430">
    <property type="protein sequence ID" value="KAG0561622.1"/>
    <property type="molecule type" value="Genomic_DNA"/>
</dbReference>
<dbReference type="Gene3D" id="3.40.50.720">
    <property type="entry name" value="NAD(P)-binding Rossmann-like Domain"/>
    <property type="match status" value="1"/>
</dbReference>
<keyword evidence="4" id="KW-1185">Reference proteome</keyword>
<evidence type="ECO:0000313" key="4">
    <source>
        <dbReference type="Proteomes" id="UP000822688"/>
    </source>
</evidence>
<dbReference type="Pfam" id="PF01370">
    <property type="entry name" value="Epimerase"/>
    <property type="match status" value="1"/>
</dbReference>
<dbReference type="Proteomes" id="UP000822688">
    <property type="component" value="Chromosome 9"/>
</dbReference>
<feature type="domain" description="NAD-dependent epimerase/dehydratase" evidence="2">
    <location>
        <begin position="5"/>
        <end position="142"/>
    </location>
</feature>
<organism evidence="3 4">
    <name type="scientific">Ceratodon purpureus</name>
    <name type="common">Fire moss</name>
    <name type="synonym">Dicranum purpureum</name>
    <dbReference type="NCBI Taxonomy" id="3225"/>
    <lineage>
        <taxon>Eukaryota</taxon>
        <taxon>Viridiplantae</taxon>
        <taxon>Streptophyta</taxon>
        <taxon>Embryophyta</taxon>
        <taxon>Bryophyta</taxon>
        <taxon>Bryophytina</taxon>
        <taxon>Bryopsida</taxon>
        <taxon>Dicranidae</taxon>
        <taxon>Pseudoditrichales</taxon>
        <taxon>Ditrichaceae</taxon>
        <taxon>Ceratodon</taxon>
    </lineage>
</organism>
<evidence type="ECO:0000313" key="3">
    <source>
        <dbReference type="EMBL" id="KAG0561622.1"/>
    </source>
</evidence>
<name>A0A8T0GXI9_CERPU</name>
<evidence type="ECO:0000259" key="2">
    <source>
        <dbReference type="Pfam" id="PF01370"/>
    </source>
</evidence>
<keyword evidence="1" id="KW-0560">Oxidoreductase</keyword>
<dbReference type="PANTHER" id="PTHR10366:SF483">
    <property type="entry name" value="CINNAMOYL COA REDUCTASE-LIKE PROTEIN"/>
    <property type="match status" value="1"/>
</dbReference>
<proteinExistence type="predicted"/>
<dbReference type="SUPFAM" id="SSF51735">
    <property type="entry name" value="NAD(P)-binding Rossmann-fold domains"/>
    <property type="match status" value="1"/>
</dbReference>
<dbReference type="GO" id="GO:0016616">
    <property type="term" value="F:oxidoreductase activity, acting on the CH-OH group of donors, NAD or NADP as acceptor"/>
    <property type="evidence" value="ECO:0007669"/>
    <property type="project" value="TreeGrafter"/>
</dbReference>
<dbReference type="InterPro" id="IPR036291">
    <property type="entry name" value="NAD(P)-bd_dom_sf"/>
</dbReference>
<dbReference type="AlphaFoldDB" id="A0A8T0GXI9"/>
<accession>A0A8T0GXI9</accession>
<evidence type="ECO:0000256" key="1">
    <source>
        <dbReference type="ARBA" id="ARBA00023002"/>
    </source>
</evidence>
<dbReference type="InterPro" id="IPR050425">
    <property type="entry name" value="NAD(P)_dehydrat-like"/>
</dbReference>
<dbReference type="PANTHER" id="PTHR10366">
    <property type="entry name" value="NAD DEPENDENT EPIMERASE/DEHYDRATASE"/>
    <property type="match status" value="1"/>
</dbReference>
<sequence>MTDFEVRGTLNIVEACANSSVKRLVLTSSLSTMVWDQQRHPEKVIDEKCWSNLDFCRSKKLWGPLAKTMTEKAAWSLARDKELDMVVINPAIVLGPKVFGTTQCICTYLKGVKELPQSGLFAYAHVEDVAEAHVSALESTEASGRYICYERVISEEKLVELIRKLYPDSSIPSRFSKNGIPHLLSNEKVKSLGVAFPVPQKLH</sequence>
<gene>
    <name evidence="3" type="ORF">KC19_9G079100</name>
</gene>
<comment type="caution">
    <text evidence="3">The sequence shown here is derived from an EMBL/GenBank/DDBJ whole genome shotgun (WGS) entry which is preliminary data.</text>
</comment>